<organism evidence="2 3">
    <name type="scientific">Gracilibacillus oryzae</name>
    <dbReference type="NCBI Taxonomy" id="1672701"/>
    <lineage>
        <taxon>Bacteria</taxon>
        <taxon>Bacillati</taxon>
        <taxon>Bacillota</taxon>
        <taxon>Bacilli</taxon>
        <taxon>Bacillales</taxon>
        <taxon>Bacillaceae</taxon>
        <taxon>Gracilibacillus</taxon>
    </lineage>
</organism>
<comment type="caution">
    <text evidence="2">The sequence shown here is derived from an EMBL/GenBank/DDBJ whole genome shotgun (WGS) entry which is preliminary data.</text>
</comment>
<gene>
    <name evidence="2" type="ORF">F9U64_17615</name>
</gene>
<dbReference type="AlphaFoldDB" id="A0A7C8KS69"/>
<protein>
    <submittedName>
        <fullName evidence="2">Uncharacterized protein</fullName>
    </submittedName>
</protein>
<dbReference type="RefSeq" id="WP_153406206.1">
    <property type="nucleotide sequence ID" value="NZ_ML762442.1"/>
</dbReference>
<keyword evidence="1" id="KW-0175">Coiled coil</keyword>
<reference evidence="2 3" key="1">
    <citation type="submission" date="2019-10" db="EMBL/GenBank/DDBJ databases">
        <title>Gracilibacillus sp. nov. isolated from rice seeds.</title>
        <authorList>
            <person name="He S."/>
        </authorList>
    </citation>
    <scope>NUCLEOTIDE SEQUENCE [LARGE SCALE GENOMIC DNA]</scope>
    <source>
        <strain evidence="2 3">TD8</strain>
    </source>
</reference>
<dbReference type="OrthoDB" id="2675821at2"/>
<accession>A0A7C8KS69</accession>
<dbReference type="EMBL" id="WEID01000091">
    <property type="protein sequence ID" value="KAB8127464.1"/>
    <property type="molecule type" value="Genomic_DNA"/>
</dbReference>
<evidence type="ECO:0000313" key="2">
    <source>
        <dbReference type="EMBL" id="KAB8127464.1"/>
    </source>
</evidence>
<keyword evidence="3" id="KW-1185">Reference proteome</keyword>
<evidence type="ECO:0000313" key="3">
    <source>
        <dbReference type="Proteomes" id="UP000480246"/>
    </source>
</evidence>
<feature type="coiled-coil region" evidence="1">
    <location>
        <begin position="338"/>
        <end position="375"/>
    </location>
</feature>
<sequence length="412" mass="48589">MDGHLVKSLVSCKGSELRMLYFLLFQLPGNILSLSQTKFAEYRIEQEDQLADLTEEKMHVDIFLEMTKICKLRGMEYTDQDSLFAQSSNIFHHTYKQIPKENQLKAGDDMEKEQLFIQYHLNKINTAWQDSLITIDVLTDVEIIKRVLSNNRFAMKSISRHKIIEMVVAFLLLKNAQEVSEINIDPFLSEWQSRYDVFINLHHELIELEIERDGVQNDFDENQTIINEIQKQIRHAKNQIILEKKTLQSILKYADLDKLKVNPSFEANRQAYEQIQQKIGKLYRSKSSHLAERKLLAKLSTTVSNMGAALQIKNQERKANYYLSEMVEDLLSVNIPFKEAEQNRIKQWEKKIKDLEKWETQHKKYQEMLKNELIQSKYQVVEIQKHIKQLEKENYGLAHLEVPLNEAFLLED</sequence>
<name>A0A7C8KS69_9BACI</name>
<evidence type="ECO:0000256" key="1">
    <source>
        <dbReference type="SAM" id="Coils"/>
    </source>
</evidence>
<proteinExistence type="predicted"/>
<dbReference type="Proteomes" id="UP000480246">
    <property type="component" value="Unassembled WGS sequence"/>
</dbReference>